<feature type="transmembrane region" description="Helical" evidence="1">
    <location>
        <begin position="12"/>
        <end position="31"/>
    </location>
</feature>
<evidence type="ECO:0000313" key="3">
    <source>
        <dbReference type="Proteomes" id="UP000615446"/>
    </source>
</evidence>
<dbReference type="Proteomes" id="UP000615446">
    <property type="component" value="Unassembled WGS sequence"/>
</dbReference>
<organism evidence="2 3">
    <name type="scientific">Rhizophagus clarus</name>
    <dbReference type="NCBI Taxonomy" id="94130"/>
    <lineage>
        <taxon>Eukaryota</taxon>
        <taxon>Fungi</taxon>
        <taxon>Fungi incertae sedis</taxon>
        <taxon>Mucoromycota</taxon>
        <taxon>Glomeromycotina</taxon>
        <taxon>Glomeromycetes</taxon>
        <taxon>Glomerales</taxon>
        <taxon>Glomeraceae</taxon>
        <taxon>Rhizophagus</taxon>
    </lineage>
</organism>
<sequence>MIGLNRGSYKPGYTRFFFCCLIPFFFLRVNFEVLFFCKSGCLTPDGLDESRIIGIGYFFGLSAPGDF</sequence>
<keyword evidence="1" id="KW-1133">Transmembrane helix</keyword>
<accession>A0A8H3L4R0</accession>
<gene>
    <name evidence="2" type="ORF">RCL2_000648300</name>
</gene>
<evidence type="ECO:0000313" key="2">
    <source>
        <dbReference type="EMBL" id="GES79169.1"/>
    </source>
</evidence>
<dbReference type="AlphaFoldDB" id="A0A8H3L4R0"/>
<reference evidence="2" key="1">
    <citation type="submission" date="2019-10" db="EMBL/GenBank/DDBJ databases">
        <title>Conservation and host-specific expression of non-tandemly repeated heterogenous ribosome RNA gene in arbuscular mycorrhizal fungi.</title>
        <authorList>
            <person name="Maeda T."/>
            <person name="Kobayashi Y."/>
            <person name="Nakagawa T."/>
            <person name="Ezawa T."/>
            <person name="Yamaguchi K."/>
            <person name="Bino T."/>
            <person name="Nishimoto Y."/>
            <person name="Shigenobu S."/>
            <person name="Kawaguchi M."/>
        </authorList>
    </citation>
    <scope>NUCLEOTIDE SEQUENCE</scope>
    <source>
        <strain evidence="2">HR1</strain>
    </source>
</reference>
<comment type="caution">
    <text evidence="2">The sequence shown here is derived from an EMBL/GenBank/DDBJ whole genome shotgun (WGS) entry which is preliminary data.</text>
</comment>
<keyword evidence="1" id="KW-0472">Membrane</keyword>
<evidence type="ECO:0000256" key="1">
    <source>
        <dbReference type="SAM" id="Phobius"/>
    </source>
</evidence>
<keyword evidence="1" id="KW-0812">Transmembrane</keyword>
<proteinExistence type="predicted"/>
<dbReference type="EMBL" id="BLAL01000043">
    <property type="protein sequence ID" value="GES79169.1"/>
    <property type="molecule type" value="Genomic_DNA"/>
</dbReference>
<name>A0A8H3L4R0_9GLOM</name>
<protein>
    <submittedName>
        <fullName evidence="2">Uncharacterized protein</fullName>
    </submittedName>
</protein>